<accession>A0A9W7C9Y7</accession>
<evidence type="ECO:0000256" key="3">
    <source>
        <dbReference type="ARBA" id="ARBA00022989"/>
    </source>
</evidence>
<dbReference type="AlphaFoldDB" id="A0A9W7C9Y7"/>
<evidence type="ECO:0000313" key="8">
    <source>
        <dbReference type="EMBL" id="GMI00751.1"/>
    </source>
</evidence>
<dbReference type="GO" id="GO:0022857">
    <property type="term" value="F:transmembrane transporter activity"/>
    <property type="evidence" value="ECO:0007669"/>
    <property type="project" value="InterPro"/>
</dbReference>
<name>A0A9W7C9Y7_9STRA</name>
<reference evidence="9" key="1">
    <citation type="journal article" date="2023" name="Commun. Biol.">
        <title>Genome analysis of Parmales, the sister group of diatoms, reveals the evolutionary specialization of diatoms from phago-mixotrophs to photoautotrophs.</title>
        <authorList>
            <person name="Ban H."/>
            <person name="Sato S."/>
            <person name="Yoshikawa S."/>
            <person name="Yamada K."/>
            <person name="Nakamura Y."/>
            <person name="Ichinomiya M."/>
            <person name="Sato N."/>
            <person name="Blanc-Mathieu R."/>
            <person name="Endo H."/>
            <person name="Kuwata A."/>
            <person name="Ogata H."/>
        </authorList>
    </citation>
    <scope>NUCLEOTIDE SEQUENCE [LARGE SCALE GENOMIC DNA]</scope>
    <source>
        <strain evidence="9">NIES 3700</strain>
    </source>
</reference>
<proteinExistence type="predicted"/>
<dbReference type="PROSITE" id="PS50850">
    <property type="entry name" value="MFS"/>
    <property type="match status" value="1"/>
</dbReference>
<dbReference type="InterPro" id="IPR020846">
    <property type="entry name" value="MFS_dom"/>
</dbReference>
<feature type="transmembrane region" description="Helical" evidence="6">
    <location>
        <begin position="12"/>
        <end position="35"/>
    </location>
</feature>
<dbReference type="PANTHER" id="PTHR24064">
    <property type="entry name" value="SOLUTE CARRIER FAMILY 22 MEMBER"/>
    <property type="match status" value="1"/>
</dbReference>
<evidence type="ECO:0000256" key="1">
    <source>
        <dbReference type="ARBA" id="ARBA00004141"/>
    </source>
</evidence>
<feature type="transmembrane region" description="Helical" evidence="6">
    <location>
        <begin position="234"/>
        <end position="258"/>
    </location>
</feature>
<comment type="caution">
    <text evidence="8">The sequence shown here is derived from an EMBL/GenBank/DDBJ whole genome shotgun (WGS) entry which is preliminary data.</text>
</comment>
<protein>
    <recommendedName>
        <fullName evidence="7">Major facilitator superfamily (MFS) profile domain-containing protein</fullName>
    </recommendedName>
</protein>
<dbReference type="OrthoDB" id="4139357at2759"/>
<evidence type="ECO:0000256" key="4">
    <source>
        <dbReference type="ARBA" id="ARBA00023136"/>
    </source>
</evidence>
<organism evidence="8 9">
    <name type="scientific">Triparma laevis f. longispina</name>
    <dbReference type="NCBI Taxonomy" id="1714387"/>
    <lineage>
        <taxon>Eukaryota</taxon>
        <taxon>Sar</taxon>
        <taxon>Stramenopiles</taxon>
        <taxon>Ochrophyta</taxon>
        <taxon>Bolidophyceae</taxon>
        <taxon>Parmales</taxon>
        <taxon>Triparmaceae</taxon>
        <taxon>Triparma</taxon>
    </lineage>
</organism>
<keyword evidence="2 6" id="KW-0812">Transmembrane</keyword>
<dbReference type="SUPFAM" id="SSF103473">
    <property type="entry name" value="MFS general substrate transporter"/>
    <property type="match status" value="1"/>
</dbReference>
<evidence type="ECO:0000313" key="9">
    <source>
        <dbReference type="Proteomes" id="UP001165122"/>
    </source>
</evidence>
<feature type="transmembrane region" description="Helical" evidence="6">
    <location>
        <begin position="296"/>
        <end position="313"/>
    </location>
</feature>
<evidence type="ECO:0000259" key="7">
    <source>
        <dbReference type="PROSITE" id="PS50850"/>
    </source>
</evidence>
<comment type="subcellular location">
    <subcellularLocation>
        <location evidence="1">Membrane</location>
        <topology evidence="1">Multi-pass membrane protein</topology>
    </subcellularLocation>
</comment>
<evidence type="ECO:0000256" key="5">
    <source>
        <dbReference type="SAM" id="MobiDB-lite"/>
    </source>
</evidence>
<keyword evidence="9" id="KW-1185">Reference proteome</keyword>
<feature type="transmembrane region" description="Helical" evidence="6">
    <location>
        <begin position="130"/>
        <end position="148"/>
    </location>
</feature>
<dbReference type="EMBL" id="BRXW01000026">
    <property type="protein sequence ID" value="GMI00751.1"/>
    <property type="molecule type" value="Genomic_DNA"/>
</dbReference>
<dbReference type="Gene3D" id="1.20.1250.20">
    <property type="entry name" value="MFS general substrate transporter like domains"/>
    <property type="match status" value="1"/>
</dbReference>
<feature type="transmembrane region" description="Helical" evidence="6">
    <location>
        <begin position="74"/>
        <end position="92"/>
    </location>
</feature>
<sequence>MPSPQPSPPPQSPYLLLSLGLCTSSDAILVLMISYLSSSQIWPPSAVAYLFLGELVGSLFFGPYADWKGRRKSFLVSCGFICGWSFVGAFVGLEKICWVEFCVGIGVGGFTIPFDILSESHSSSLHRASLVVQINYFWALGAILVPLLEYLNFVLLNKTWRTFVIICSLPSLFALIIGYFVVRESEIWLKTQHKTTDESTISSLSSHSTILNSSSLISEKANEIITSLGWYQTISLWIIWFSKSFSYYGMVIVTSRIFSSDDGWDYRRSFFSCGSEVVGTWMTGVLADRVGRIPTMMWSFLLAGVFLLSFTIYDHIALCVIGRVMLVLAVNTTWIATPELYETSVRATGHGAANFFSRGGALIASMYLVHDSMSTEQCGIWLFLFCLIGSICSYALPETKGVNLETNQLQEKLISTTVTIEMDVREFDKRTAERTQRETDRHERIEGMGSKNIV</sequence>
<dbReference type="Pfam" id="PF07690">
    <property type="entry name" value="MFS_1"/>
    <property type="match status" value="1"/>
</dbReference>
<dbReference type="Proteomes" id="UP001165122">
    <property type="component" value="Unassembled WGS sequence"/>
</dbReference>
<dbReference type="GO" id="GO:0016020">
    <property type="term" value="C:membrane"/>
    <property type="evidence" value="ECO:0007669"/>
    <property type="project" value="UniProtKB-SubCell"/>
</dbReference>
<feature type="compositionally biased region" description="Basic and acidic residues" evidence="5">
    <location>
        <begin position="429"/>
        <end position="446"/>
    </location>
</feature>
<feature type="region of interest" description="Disordered" evidence="5">
    <location>
        <begin position="429"/>
        <end position="454"/>
    </location>
</feature>
<dbReference type="InterPro" id="IPR036259">
    <property type="entry name" value="MFS_trans_sf"/>
</dbReference>
<keyword evidence="4 6" id="KW-0472">Membrane</keyword>
<feature type="domain" description="Major facilitator superfamily (MFS) profile" evidence="7">
    <location>
        <begin position="1"/>
        <end position="401"/>
    </location>
</feature>
<gene>
    <name evidence="8" type="ORF">TrLO_g9725</name>
</gene>
<keyword evidence="3 6" id="KW-1133">Transmembrane helix</keyword>
<feature type="transmembrane region" description="Helical" evidence="6">
    <location>
        <begin position="41"/>
        <end position="62"/>
    </location>
</feature>
<feature type="transmembrane region" description="Helical" evidence="6">
    <location>
        <begin position="160"/>
        <end position="182"/>
    </location>
</feature>
<evidence type="ECO:0000256" key="2">
    <source>
        <dbReference type="ARBA" id="ARBA00022692"/>
    </source>
</evidence>
<evidence type="ECO:0000256" key="6">
    <source>
        <dbReference type="SAM" id="Phobius"/>
    </source>
</evidence>
<dbReference type="InterPro" id="IPR011701">
    <property type="entry name" value="MFS"/>
</dbReference>